<comment type="subcellular location">
    <subcellularLocation>
        <location evidence="1">Cell membrane</location>
        <topology evidence="1">Multi-pass membrane protein</topology>
    </subcellularLocation>
    <subcellularLocation>
        <location evidence="7">Membrane</location>
        <topology evidence="7">Multi-pass membrane protein</topology>
    </subcellularLocation>
</comment>
<feature type="transmembrane region" description="Helical" evidence="8">
    <location>
        <begin position="32"/>
        <end position="49"/>
    </location>
</feature>
<feature type="transmembrane region" description="Helical" evidence="8">
    <location>
        <begin position="6"/>
        <end position="25"/>
    </location>
</feature>
<feature type="transmembrane region" description="Helical" evidence="8">
    <location>
        <begin position="305"/>
        <end position="325"/>
    </location>
</feature>
<dbReference type="PANTHER" id="PTHR42703">
    <property type="entry name" value="NADH DEHYDROGENASE"/>
    <property type="match status" value="1"/>
</dbReference>
<evidence type="ECO:0000256" key="7">
    <source>
        <dbReference type="RuleBase" id="RU000320"/>
    </source>
</evidence>
<feature type="transmembrane region" description="Helical" evidence="8">
    <location>
        <begin position="231"/>
        <end position="253"/>
    </location>
</feature>
<evidence type="ECO:0000259" key="9">
    <source>
        <dbReference type="Pfam" id="PF00361"/>
    </source>
</evidence>
<feature type="transmembrane region" description="Helical" evidence="8">
    <location>
        <begin position="69"/>
        <end position="93"/>
    </location>
</feature>
<evidence type="ECO:0000256" key="5">
    <source>
        <dbReference type="ARBA" id="ARBA00022989"/>
    </source>
</evidence>
<evidence type="ECO:0000313" key="11">
    <source>
        <dbReference type="Proteomes" id="UP001597261"/>
    </source>
</evidence>
<keyword evidence="4 7" id="KW-0812">Transmembrane</keyword>
<evidence type="ECO:0000313" key="10">
    <source>
        <dbReference type="EMBL" id="MFD1661722.1"/>
    </source>
</evidence>
<sequence length="497" mass="50774">MTGTVLALPVAVPLLAAGALLAVGGRRTVHRLTAMAVHAGVLLLGVALVNATTDGTVFVQNIGSWPPGIAIVLAADTLSALMLSVSALLALLATAFAAATADDGSPLFTPLALVLSAGVYGAFLTTDLFNLFVFVEVMLVPSYALLTQAGGTRRGSAARIYVTTSLLASTLLLAGVALVYGVTGTVSLAELAGAAQHSRAAALACSVVLLALATKAAVVPLHGWLPRTYPAAPPAVVVLFSGLLTKVAVYATMRVYALVFNGTGLRWVFMAAALLTMAAGVLGAVGEQAMKSILCFHMVSQIGYILLGIALFTPAGLAAAIFFQVQYVLVKAALLTCAGAVETTHRTDRLDRLGNLARQDPLLAAAFMAAALSLAGLPPLSGFVAKLGLIRAAASTTDYLALATAIAVSFFTLVSMIKIWEGAFWGEPTARAASTARPVPPPPRERTSERMALALPAVVLAAPSLLLGIQAQPLLTASAAAADGLINTSAYVRAVGR</sequence>
<feature type="transmembrane region" description="Helical" evidence="8">
    <location>
        <begin position="362"/>
        <end position="387"/>
    </location>
</feature>
<dbReference type="PRINTS" id="PR01437">
    <property type="entry name" value="NUOXDRDTASE4"/>
</dbReference>
<dbReference type="Pfam" id="PF00361">
    <property type="entry name" value="Proton_antipo_M"/>
    <property type="match status" value="1"/>
</dbReference>
<reference evidence="11" key="1">
    <citation type="journal article" date="2019" name="Int. J. Syst. Evol. Microbiol.">
        <title>The Global Catalogue of Microorganisms (GCM) 10K type strain sequencing project: providing services to taxonomists for standard genome sequencing and annotation.</title>
        <authorList>
            <consortium name="The Broad Institute Genomics Platform"/>
            <consortium name="The Broad Institute Genome Sequencing Center for Infectious Disease"/>
            <person name="Wu L."/>
            <person name="Ma J."/>
        </authorList>
    </citation>
    <scope>NUCLEOTIDE SEQUENCE [LARGE SCALE GENOMIC DNA]</scope>
    <source>
        <strain evidence="11">CGMCC 1.12470</strain>
    </source>
</reference>
<evidence type="ECO:0000256" key="2">
    <source>
        <dbReference type="ARBA" id="ARBA00005346"/>
    </source>
</evidence>
<evidence type="ECO:0000256" key="1">
    <source>
        <dbReference type="ARBA" id="ARBA00004651"/>
    </source>
</evidence>
<organism evidence="10 11">
    <name type="scientific">Streptomyces caeni</name>
    <dbReference type="NCBI Taxonomy" id="2307231"/>
    <lineage>
        <taxon>Bacteria</taxon>
        <taxon>Bacillati</taxon>
        <taxon>Actinomycetota</taxon>
        <taxon>Actinomycetes</taxon>
        <taxon>Kitasatosporales</taxon>
        <taxon>Streptomycetaceae</taxon>
        <taxon>Streptomyces</taxon>
    </lineage>
</organism>
<comment type="caution">
    <text evidence="10">The sequence shown here is derived from an EMBL/GenBank/DDBJ whole genome shotgun (WGS) entry which is preliminary data.</text>
</comment>
<evidence type="ECO:0000256" key="3">
    <source>
        <dbReference type="ARBA" id="ARBA00022475"/>
    </source>
</evidence>
<feature type="transmembrane region" description="Helical" evidence="8">
    <location>
        <begin position="399"/>
        <end position="420"/>
    </location>
</feature>
<keyword evidence="3" id="KW-1003">Cell membrane</keyword>
<feature type="transmembrane region" description="Helical" evidence="8">
    <location>
        <begin position="158"/>
        <end position="180"/>
    </location>
</feature>
<dbReference type="InterPro" id="IPR001750">
    <property type="entry name" value="ND/Mrp_TM"/>
</dbReference>
<dbReference type="InterPro" id="IPR050586">
    <property type="entry name" value="CPA3_Na-H_Antiporter_D"/>
</dbReference>
<proteinExistence type="inferred from homology"/>
<evidence type="ECO:0000256" key="4">
    <source>
        <dbReference type="ARBA" id="ARBA00022692"/>
    </source>
</evidence>
<dbReference type="RefSeq" id="WP_381088074.1">
    <property type="nucleotide sequence ID" value="NZ_JBHUDX010000083.1"/>
</dbReference>
<evidence type="ECO:0000256" key="6">
    <source>
        <dbReference type="ARBA" id="ARBA00023136"/>
    </source>
</evidence>
<keyword evidence="6 8" id="KW-0472">Membrane</keyword>
<name>A0ABW4IYD2_9ACTN</name>
<dbReference type="Proteomes" id="UP001597261">
    <property type="component" value="Unassembled WGS sequence"/>
</dbReference>
<dbReference type="InterPro" id="IPR003918">
    <property type="entry name" value="NADH_UbQ_OxRdtase"/>
</dbReference>
<feature type="transmembrane region" description="Helical" evidence="8">
    <location>
        <begin position="200"/>
        <end position="219"/>
    </location>
</feature>
<keyword evidence="5 8" id="KW-1133">Transmembrane helix</keyword>
<accession>A0ABW4IYD2</accession>
<protein>
    <submittedName>
        <fullName evidence="10">Proton-conducting transporter membrane subunit</fullName>
    </submittedName>
</protein>
<dbReference type="EMBL" id="JBHUDX010000083">
    <property type="protein sequence ID" value="MFD1661722.1"/>
    <property type="molecule type" value="Genomic_DNA"/>
</dbReference>
<gene>
    <name evidence="10" type="ORF">ACFSL4_26875</name>
</gene>
<comment type="similarity">
    <text evidence="2">Belongs to the CPA3 antiporters (TC 2.A.63) subunit D family.</text>
</comment>
<keyword evidence="11" id="KW-1185">Reference proteome</keyword>
<feature type="transmembrane region" description="Helical" evidence="8">
    <location>
        <begin position="105"/>
        <end position="123"/>
    </location>
</feature>
<feature type="transmembrane region" description="Helical" evidence="8">
    <location>
        <begin position="265"/>
        <end position="285"/>
    </location>
</feature>
<evidence type="ECO:0000256" key="8">
    <source>
        <dbReference type="SAM" id="Phobius"/>
    </source>
</evidence>
<feature type="domain" description="NADH:quinone oxidoreductase/Mrp antiporter transmembrane" evidence="9">
    <location>
        <begin position="126"/>
        <end position="411"/>
    </location>
</feature>
<dbReference type="PANTHER" id="PTHR42703:SF1">
    <property type="entry name" value="NA(+)_H(+) ANTIPORTER SUBUNIT D1"/>
    <property type="match status" value="1"/>
</dbReference>